<keyword evidence="2" id="KW-1185">Reference proteome</keyword>
<gene>
    <name evidence="1" type="ORF">PCOR1329_LOCUS29970</name>
</gene>
<evidence type="ECO:0000313" key="1">
    <source>
        <dbReference type="EMBL" id="CAK0831696.1"/>
    </source>
</evidence>
<sequence length="371" mass="41822">AIAILGWNSFSLKGVPGRLDHISDTCRAIQIMLYVGAKMRQRTTDASHHLEDSLHHTWVHIGWGRGAHANSSAGCSIAVSKRHFRKIDIVKVLHPLRPDLRGRAGAVELHRGQLRLRLIVAYFPPRPNGAGHHQRWKAGCRRLWSWVLQTLTAAPARVTPILFTDLRQGLGRRSRHLYTDNAIGSYHASDETEFGRFIHDQLLTRQLTAISAHIDVGNTYYGPNKARSRIDYFIGYDNPMEIVKYVKLNCKIHTKLRSLLHVADHVPMIMQIKMPISGVNITNNNIRWDFGLLAAGLQTGAHRVSFLNDVYAEIGKHKEEDNHNGTNKLDLNDSVCLKNALTVEPGDYPLITQPCARSNDAYEHTNDGWIT</sequence>
<protein>
    <submittedName>
        <fullName evidence="1">Uncharacterized protein</fullName>
    </submittedName>
</protein>
<dbReference type="EMBL" id="CAUYUJ010011403">
    <property type="protein sequence ID" value="CAK0831696.1"/>
    <property type="molecule type" value="Genomic_DNA"/>
</dbReference>
<feature type="non-terminal residue" evidence="1">
    <location>
        <position position="371"/>
    </location>
</feature>
<accession>A0ABN9SIX7</accession>
<evidence type="ECO:0000313" key="2">
    <source>
        <dbReference type="Proteomes" id="UP001189429"/>
    </source>
</evidence>
<name>A0ABN9SIX7_9DINO</name>
<dbReference type="InterPro" id="IPR036691">
    <property type="entry name" value="Endo/exonu/phosph_ase_sf"/>
</dbReference>
<feature type="non-terminal residue" evidence="1">
    <location>
        <position position="1"/>
    </location>
</feature>
<proteinExistence type="predicted"/>
<reference evidence="1" key="1">
    <citation type="submission" date="2023-10" db="EMBL/GenBank/DDBJ databases">
        <authorList>
            <person name="Chen Y."/>
            <person name="Shah S."/>
            <person name="Dougan E. K."/>
            <person name="Thang M."/>
            <person name="Chan C."/>
        </authorList>
    </citation>
    <scope>NUCLEOTIDE SEQUENCE [LARGE SCALE GENOMIC DNA]</scope>
</reference>
<dbReference type="Proteomes" id="UP001189429">
    <property type="component" value="Unassembled WGS sequence"/>
</dbReference>
<comment type="caution">
    <text evidence="1">The sequence shown here is derived from an EMBL/GenBank/DDBJ whole genome shotgun (WGS) entry which is preliminary data.</text>
</comment>
<organism evidence="1 2">
    <name type="scientific">Prorocentrum cordatum</name>
    <dbReference type="NCBI Taxonomy" id="2364126"/>
    <lineage>
        <taxon>Eukaryota</taxon>
        <taxon>Sar</taxon>
        <taxon>Alveolata</taxon>
        <taxon>Dinophyceae</taxon>
        <taxon>Prorocentrales</taxon>
        <taxon>Prorocentraceae</taxon>
        <taxon>Prorocentrum</taxon>
    </lineage>
</organism>
<dbReference type="SUPFAM" id="SSF56219">
    <property type="entry name" value="DNase I-like"/>
    <property type="match status" value="1"/>
</dbReference>